<feature type="chain" id="PRO_5033046846" evidence="7">
    <location>
        <begin position="25"/>
        <end position="347"/>
    </location>
</feature>
<evidence type="ECO:0000256" key="6">
    <source>
        <dbReference type="ARBA" id="ARBA00023157"/>
    </source>
</evidence>
<feature type="signal peptide" evidence="7">
    <location>
        <begin position="1"/>
        <end position="24"/>
    </location>
</feature>
<dbReference type="PANTHER" id="PTHR12411">
    <property type="entry name" value="CYSTEINE PROTEASE FAMILY C1-RELATED"/>
    <property type="match status" value="1"/>
</dbReference>
<dbReference type="PROSITE" id="PS00640">
    <property type="entry name" value="THIOL_PROTEASE_ASN"/>
    <property type="match status" value="1"/>
</dbReference>
<feature type="domain" description="Cathepsin propeptide inhibitor" evidence="9">
    <location>
        <begin position="39"/>
        <end position="96"/>
    </location>
</feature>
<dbReference type="InterPro" id="IPR025661">
    <property type="entry name" value="Pept_asp_AS"/>
</dbReference>
<gene>
    <name evidence="10" type="ORF">RHSIM_Rhsim13G0190400</name>
</gene>
<dbReference type="InterPro" id="IPR025660">
    <property type="entry name" value="Pept_his_AS"/>
</dbReference>
<reference evidence="10" key="1">
    <citation type="submission" date="2019-11" db="EMBL/GenBank/DDBJ databases">
        <authorList>
            <person name="Liu Y."/>
            <person name="Hou J."/>
            <person name="Li T.-Q."/>
            <person name="Guan C.-H."/>
            <person name="Wu X."/>
            <person name="Wu H.-Z."/>
            <person name="Ling F."/>
            <person name="Zhang R."/>
            <person name="Shi X.-G."/>
            <person name="Ren J.-P."/>
            <person name="Chen E.-F."/>
            <person name="Sun J.-M."/>
        </authorList>
    </citation>
    <scope>NUCLEOTIDE SEQUENCE</scope>
    <source>
        <strain evidence="10">Adult_tree_wgs_1</strain>
        <tissue evidence="10">Leaves</tissue>
    </source>
</reference>
<keyword evidence="2" id="KW-0645">Protease</keyword>
<dbReference type="OrthoDB" id="10253408at2759"/>
<protein>
    <submittedName>
        <fullName evidence="10">Uncharacterized protein</fullName>
    </submittedName>
</protein>
<dbReference type="PROSITE" id="PS00639">
    <property type="entry name" value="THIOL_PROTEASE_HIS"/>
    <property type="match status" value="1"/>
</dbReference>
<dbReference type="SMART" id="SM00848">
    <property type="entry name" value="Inhibitor_I29"/>
    <property type="match status" value="1"/>
</dbReference>
<dbReference type="EMBL" id="WJXA01000013">
    <property type="protein sequence ID" value="KAF7121418.1"/>
    <property type="molecule type" value="Genomic_DNA"/>
</dbReference>
<evidence type="ECO:0000256" key="4">
    <source>
        <dbReference type="ARBA" id="ARBA00022801"/>
    </source>
</evidence>
<evidence type="ECO:0000313" key="10">
    <source>
        <dbReference type="EMBL" id="KAF7121418.1"/>
    </source>
</evidence>
<dbReference type="InterPro" id="IPR000169">
    <property type="entry name" value="Pept_cys_AS"/>
</dbReference>
<keyword evidence="3 7" id="KW-0732">Signal</keyword>
<keyword evidence="4" id="KW-0378">Hydrolase</keyword>
<comment type="caution">
    <text evidence="10">The sequence shown here is derived from an EMBL/GenBank/DDBJ whole genome shotgun (WGS) entry which is preliminary data.</text>
</comment>
<evidence type="ECO:0000256" key="5">
    <source>
        <dbReference type="ARBA" id="ARBA00022807"/>
    </source>
</evidence>
<evidence type="ECO:0000256" key="3">
    <source>
        <dbReference type="ARBA" id="ARBA00022729"/>
    </source>
</evidence>
<feature type="domain" description="Peptidase C1A papain C-terminal" evidence="8">
    <location>
        <begin position="129"/>
        <end position="346"/>
    </location>
</feature>
<dbReference type="CDD" id="cd02248">
    <property type="entry name" value="Peptidase_C1A"/>
    <property type="match status" value="1"/>
</dbReference>
<keyword evidence="5" id="KW-0788">Thiol protease</keyword>
<dbReference type="InterPro" id="IPR013201">
    <property type="entry name" value="Prot_inhib_I29"/>
</dbReference>
<dbReference type="InterPro" id="IPR000668">
    <property type="entry name" value="Peptidase_C1A_C"/>
</dbReference>
<dbReference type="PROSITE" id="PS00139">
    <property type="entry name" value="THIOL_PROTEASE_CYS"/>
    <property type="match status" value="1"/>
</dbReference>
<evidence type="ECO:0000256" key="1">
    <source>
        <dbReference type="ARBA" id="ARBA00008455"/>
    </source>
</evidence>
<name>A0A834L5F3_RHOSS</name>
<dbReference type="Pfam" id="PF08246">
    <property type="entry name" value="Inhibitor_I29"/>
    <property type="match status" value="1"/>
</dbReference>
<evidence type="ECO:0000256" key="7">
    <source>
        <dbReference type="SAM" id="SignalP"/>
    </source>
</evidence>
<evidence type="ECO:0000259" key="8">
    <source>
        <dbReference type="SMART" id="SM00645"/>
    </source>
</evidence>
<dbReference type="FunFam" id="3.90.70.10:FF:000023">
    <property type="entry name" value="Senescence-specific cysteine protease SAG39"/>
    <property type="match status" value="1"/>
</dbReference>
<keyword evidence="11" id="KW-1185">Reference proteome</keyword>
<dbReference type="SUPFAM" id="SSF54001">
    <property type="entry name" value="Cysteine proteinases"/>
    <property type="match status" value="1"/>
</dbReference>
<evidence type="ECO:0000313" key="11">
    <source>
        <dbReference type="Proteomes" id="UP000626092"/>
    </source>
</evidence>
<organism evidence="10 11">
    <name type="scientific">Rhododendron simsii</name>
    <name type="common">Sims's rhododendron</name>
    <dbReference type="NCBI Taxonomy" id="118357"/>
    <lineage>
        <taxon>Eukaryota</taxon>
        <taxon>Viridiplantae</taxon>
        <taxon>Streptophyta</taxon>
        <taxon>Embryophyta</taxon>
        <taxon>Tracheophyta</taxon>
        <taxon>Spermatophyta</taxon>
        <taxon>Magnoliopsida</taxon>
        <taxon>eudicotyledons</taxon>
        <taxon>Gunneridae</taxon>
        <taxon>Pentapetalae</taxon>
        <taxon>asterids</taxon>
        <taxon>Ericales</taxon>
        <taxon>Ericaceae</taxon>
        <taxon>Ericoideae</taxon>
        <taxon>Rhodoreae</taxon>
        <taxon>Rhododendron</taxon>
    </lineage>
</organism>
<proteinExistence type="inferred from homology"/>
<dbReference type="GO" id="GO:0006508">
    <property type="term" value="P:proteolysis"/>
    <property type="evidence" value="ECO:0007669"/>
    <property type="project" value="UniProtKB-KW"/>
</dbReference>
<sequence>MASTLSLVLVLVFGIFLASQLALASSRLNNEESSMLERHQQWMSRHGRIYKDEQEKGVRFKIFKDNVDRINAFNSGPDKGYKLVVNQFADLTSEEVRANHTGYKRLQSPSKMISGSDQTTFRYANVTVESSDMDWREKGAVTDVKDQGNCGCCWAFSAVAAVEGITKIKTGNLLSLSEQELVDCDVQGENQGCNGGFMDAAFEFIKQNQGLTTEANYPYMGEDGTCKSENSYEPAAMITGYEDVSTNSEQALLQAVANQPVSVAIDSSSGDFHFYNSGVYSGTCGTRLDHAVTVVGYGTTSDGTKYWLVKNSWGAGWGENGYIRMERDVAAEEGLCGIAMKATYPTM</sequence>
<dbReference type="PRINTS" id="PR00705">
    <property type="entry name" value="PAPAIN"/>
</dbReference>
<dbReference type="Proteomes" id="UP000626092">
    <property type="component" value="Unassembled WGS sequence"/>
</dbReference>
<dbReference type="InterPro" id="IPR013128">
    <property type="entry name" value="Peptidase_C1A"/>
</dbReference>
<dbReference type="Gene3D" id="3.90.70.10">
    <property type="entry name" value="Cysteine proteinases"/>
    <property type="match status" value="1"/>
</dbReference>
<evidence type="ECO:0000256" key="2">
    <source>
        <dbReference type="ARBA" id="ARBA00022670"/>
    </source>
</evidence>
<dbReference type="AlphaFoldDB" id="A0A834L5F3"/>
<dbReference type="InterPro" id="IPR038765">
    <property type="entry name" value="Papain-like_cys_pep_sf"/>
</dbReference>
<dbReference type="GO" id="GO:0008234">
    <property type="term" value="F:cysteine-type peptidase activity"/>
    <property type="evidence" value="ECO:0007669"/>
    <property type="project" value="UniProtKB-KW"/>
</dbReference>
<dbReference type="InterPro" id="IPR039417">
    <property type="entry name" value="Peptidase_C1A_papain-like"/>
</dbReference>
<evidence type="ECO:0000259" key="9">
    <source>
        <dbReference type="SMART" id="SM00848"/>
    </source>
</evidence>
<keyword evidence="6" id="KW-1015">Disulfide bond</keyword>
<dbReference type="Pfam" id="PF00112">
    <property type="entry name" value="Peptidase_C1"/>
    <property type="match status" value="1"/>
</dbReference>
<accession>A0A834L5F3</accession>
<comment type="similarity">
    <text evidence="1">Belongs to the peptidase C1 family.</text>
</comment>
<dbReference type="SMART" id="SM00645">
    <property type="entry name" value="Pept_C1"/>
    <property type="match status" value="1"/>
</dbReference>